<proteinExistence type="predicted"/>
<organism evidence="1">
    <name type="scientific">Brassica napus</name>
    <name type="common">Rape</name>
    <dbReference type="NCBI Taxonomy" id="3708"/>
    <lineage>
        <taxon>Eukaryota</taxon>
        <taxon>Viridiplantae</taxon>
        <taxon>Streptophyta</taxon>
        <taxon>Embryophyta</taxon>
        <taxon>Tracheophyta</taxon>
        <taxon>Spermatophyta</taxon>
        <taxon>Magnoliopsida</taxon>
        <taxon>eudicotyledons</taxon>
        <taxon>Gunneridae</taxon>
        <taxon>Pentapetalae</taxon>
        <taxon>rosids</taxon>
        <taxon>malvids</taxon>
        <taxon>Brassicales</taxon>
        <taxon>Brassicaceae</taxon>
        <taxon>Brassiceae</taxon>
        <taxon>Brassica</taxon>
    </lineage>
</organism>
<dbReference type="Proteomes" id="UP001295469">
    <property type="component" value="Chromosome A06"/>
</dbReference>
<evidence type="ECO:0000313" key="1">
    <source>
        <dbReference type="EMBL" id="CAF2089931.1"/>
    </source>
</evidence>
<dbReference type="EMBL" id="HG994360">
    <property type="protein sequence ID" value="CAF2089931.1"/>
    <property type="molecule type" value="Genomic_DNA"/>
</dbReference>
<gene>
    <name evidence="1" type="ORF">DARMORV10_A06P40190.1</name>
</gene>
<name>A0A816SUP1_BRANA</name>
<reference evidence="1" key="1">
    <citation type="submission" date="2021-01" db="EMBL/GenBank/DDBJ databases">
        <authorList>
            <consortium name="Genoscope - CEA"/>
            <person name="William W."/>
        </authorList>
    </citation>
    <scope>NUCLEOTIDE SEQUENCE</scope>
</reference>
<sequence>MSTDSILVVRLPHHCRDTISLMHLCLHCHHRCVSVYLPPSSPLRLSCSHKTNMKSKF</sequence>
<protein>
    <submittedName>
        <fullName evidence="1">(rape) hypothetical protein</fullName>
    </submittedName>
</protein>
<accession>A0A816SUP1</accession>
<dbReference type="AlphaFoldDB" id="A0A816SUP1"/>